<sequence>MTKTLTSPTAAATPATADAEILRDYGPWPGVDAVHGVSFDGSHVWFAVGPAVNVLDPSDGRVVRRLPVPGEAGTAFDGRFLYQIAGPVIRRLDPETGAEQGTIPCPGNGCASGLAWGEGTLWVGQFDDRRILQIDPETGAVLRQITSDRMVTGVTWAGDELWHGSWDGAQQTADLRRIDPDTGGVIAVIAMPPGLSVSGLESDGNGTFYCGGGRSGKIRAVRKSL</sequence>
<evidence type="ECO:0000313" key="1">
    <source>
        <dbReference type="EMBL" id="KYO55581.1"/>
    </source>
</evidence>
<dbReference type="AlphaFoldDB" id="A0A162LLS1"/>
<dbReference type="SUPFAM" id="SSF50969">
    <property type="entry name" value="YVTN repeat-like/Quinoprotein amine dehydrogenase"/>
    <property type="match status" value="1"/>
</dbReference>
<reference evidence="1 2" key="1">
    <citation type="submission" date="2015-12" db="EMBL/GenBank/DDBJ databases">
        <title>Genome sequence of Tistrella mobilis MCCC 1A02139.</title>
        <authorList>
            <person name="Lu L."/>
            <person name="Lai Q."/>
            <person name="Shao Z."/>
            <person name="Qian P."/>
        </authorList>
    </citation>
    <scope>NUCLEOTIDE SEQUENCE [LARGE SCALE GENOMIC DNA]</scope>
    <source>
        <strain evidence="1 2">MCCC 1A02139</strain>
    </source>
</reference>
<keyword evidence="1" id="KW-0808">Transferase</keyword>
<protein>
    <submittedName>
        <fullName evidence="1">Glutamine cyclotransferase</fullName>
    </submittedName>
</protein>
<organism evidence="1 2">
    <name type="scientific">Tistrella mobilis</name>
    <dbReference type="NCBI Taxonomy" id="171437"/>
    <lineage>
        <taxon>Bacteria</taxon>
        <taxon>Pseudomonadati</taxon>
        <taxon>Pseudomonadota</taxon>
        <taxon>Alphaproteobacteria</taxon>
        <taxon>Geminicoccales</taxon>
        <taxon>Geminicoccaceae</taxon>
        <taxon>Tistrella</taxon>
    </lineage>
</organism>
<dbReference type="OrthoDB" id="7767370at2"/>
<dbReference type="InterPro" id="IPR015943">
    <property type="entry name" value="WD40/YVTN_repeat-like_dom_sf"/>
</dbReference>
<dbReference type="Gene3D" id="2.130.10.10">
    <property type="entry name" value="YVTN repeat-like/Quinoprotein amine dehydrogenase"/>
    <property type="match status" value="1"/>
</dbReference>
<gene>
    <name evidence="1" type="ORF">AUP44_23180</name>
</gene>
<dbReference type="GeneID" id="97239177"/>
<dbReference type="EMBL" id="LPZR01000061">
    <property type="protein sequence ID" value="KYO55581.1"/>
    <property type="molecule type" value="Genomic_DNA"/>
</dbReference>
<dbReference type="RefSeq" id="WP_062762183.1">
    <property type="nucleotide sequence ID" value="NZ_CP121042.1"/>
</dbReference>
<name>A0A162LLS1_9PROT</name>
<accession>A0A162LLS1</accession>
<dbReference type="GO" id="GO:0016740">
    <property type="term" value="F:transferase activity"/>
    <property type="evidence" value="ECO:0007669"/>
    <property type="project" value="UniProtKB-KW"/>
</dbReference>
<dbReference type="InterPro" id="IPR011044">
    <property type="entry name" value="Quino_amine_DH_bsu"/>
</dbReference>
<dbReference type="Proteomes" id="UP000075787">
    <property type="component" value="Unassembled WGS sequence"/>
</dbReference>
<evidence type="ECO:0000313" key="2">
    <source>
        <dbReference type="Proteomes" id="UP000075787"/>
    </source>
</evidence>
<proteinExistence type="predicted"/>
<comment type="caution">
    <text evidence="1">The sequence shown here is derived from an EMBL/GenBank/DDBJ whole genome shotgun (WGS) entry which is preliminary data.</text>
</comment>